<dbReference type="PANTHER" id="PTHR45646:SF11">
    <property type="entry name" value="SERINE_THREONINE-PROTEIN KINASE DOA"/>
    <property type="match status" value="1"/>
</dbReference>
<dbReference type="InterPro" id="IPR000719">
    <property type="entry name" value="Prot_kinase_dom"/>
</dbReference>
<keyword evidence="1" id="KW-0723">Serine/threonine-protein kinase</keyword>
<dbReference type="PROSITE" id="PS50011">
    <property type="entry name" value="PROTEIN_KINASE_DOM"/>
    <property type="match status" value="1"/>
</dbReference>
<dbReference type="Proteomes" id="UP000683925">
    <property type="component" value="Unassembled WGS sequence"/>
</dbReference>
<evidence type="ECO:0000313" key="8">
    <source>
        <dbReference type="Proteomes" id="UP000683925"/>
    </source>
</evidence>
<dbReference type="AlphaFoldDB" id="A0A8S1XK11"/>
<evidence type="ECO:0000256" key="4">
    <source>
        <dbReference type="ARBA" id="ARBA00022777"/>
    </source>
</evidence>
<dbReference type="PANTHER" id="PTHR45646">
    <property type="entry name" value="SERINE/THREONINE-PROTEIN KINASE DOA-RELATED"/>
    <property type="match status" value="1"/>
</dbReference>
<evidence type="ECO:0000256" key="2">
    <source>
        <dbReference type="ARBA" id="ARBA00022679"/>
    </source>
</evidence>
<evidence type="ECO:0000256" key="5">
    <source>
        <dbReference type="ARBA" id="ARBA00022840"/>
    </source>
</evidence>
<dbReference type="EMBL" id="CAJJDP010000123">
    <property type="protein sequence ID" value="CAD8201189.1"/>
    <property type="molecule type" value="Genomic_DNA"/>
</dbReference>
<gene>
    <name evidence="7" type="ORF">POCTA_138.1.T1230197</name>
</gene>
<sequence>MGGATQANEHHSTVINTRQYRAPEVILRCDAWDTSSDIWSLACLIVELYTGIQSKQKTIQDPYLLKQETMIQCTWQQSNPFLGQYQDG</sequence>
<evidence type="ECO:0000256" key="3">
    <source>
        <dbReference type="ARBA" id="ARBA00022741"/>
    </source>
</evidence>
<proteinExistence type="predicted"/>
<dbReference type="Pfam" id="PF00069">
    <property type="entry name" value="Pkinase"/>
    <property type="match status" value="1"/>
</dbReference>
<dbReference type="GO" id="GO:0005524">
    <property type="term" value="F:ATP binding"/>
    <property type="evidence" value="ECO:0007669"/>
    <property type="project" value="UniProtKB-KW"/>
</dbReference>
<dbReference type="InterPro" id="IPR051175">
    <property type="entry name" value="CLK_kinases"/>
</dbReference>
<name>A0A8S1XK11_PAROT</name>
<protein>
    <recommendedName>
        <fullName evidence="6">Protein kinase domain-containing protein</fullName>
    </recommendedName>
</protein>
<dbReference type="GO" id="GO:0004674">
    <property type="term" value="F:protein serine/threonine kinase activity"/>
    <property type="evidence" value="ECO:0007669"/>
    <property type="project" value="UniProtKB-KW"/>
</dbReference>
<evidence type="ECO:0000256" key="1">
    <source>
        <dbReference type="ARBA" id="ARBA00022527"/>
    </source>
</evidence>
<comment type="caution">
    <text evidence="7">The sequence shown here is derived from an EMBL/GenBank/DDBJ whole genome shotgun (WGS) entry which is preliminary data.</text>
</comment>
<keyword evidence="2" id="KW-0808">Transferase</keyword>
<keyword evidence="8" id="KW-1185">Reference proteome</keyword>
<accession>A0A8S1XK11</accession>
<reference evidence="7" key="1">
    <citation type="submission" date="2021-01" db="EMBL/GenBank/DDBJ databases">
        <authorList>
            <consortium name="Genoscope - CEA"/>
            <person name="William W."/>
        </authorList>
    </citation>
    <scope>NUCLEOTIDE SEQUENCE</scope>
</reference>
<feature type="domain" description="Protein kinase" evidence="6">
    <location>
        <begin position="1"/>
        <end position="88"/>
    </location>
</feature>
<evidence type="ECO:0000259" key="6">
    <source>
        <dbReference type="PROSITE" id="PS50011"/>
    </source>
</evidence>
<keyword evidence="3" id="KW-0547">Nucleotide-binding</keyword>
<dbReference type="GO" id="GO:0005634">
    <property type="term" value="C:nucleus"/>
    <property type="evidence" value="ECO:0007669"/>
    <property type="project" value="TreeGrafter"/>
</dbReference>
<evidence type="ECO:0000313" key="7">
    <source>
        <dbReference type="EMBL" id="CAD8201189.1"/>
    </source>
</evidence>
<keyword evidence="4" id="KW-0418">Kinase</keyword>
<organism evidence="7 8">
    <name type="scientific">Paramecium octaurelia</name>
    <dbReference type="NCBI Taxonomy" id="43137"/>
    <lineage>
        <taxon>Eukaryota</taxon>
        <taxon>Sar</taxon>
        <taxon>Alveolata</taxon>
        <taxon>Ciliophora</taxon>
        <taxon>Intramacronucleata</taxon>
        <taxon>Oligohymenophorea</taxon>
        <taxon>Peniculida</taxon>
        <taxon>Parameciidae</taxon>
        <taxon>Paramecium</taxon>
    </lineage>
</organism>
<keyword evidence="5" id="KW-0067">ATP-binding</keyword>
<dbReference type="OrthoDB" id="283111at2759"/>